<keyword evidence="1" id="KW-0472">Membrane</keyword>
<dbReference type="AlphaFoldDB" id="A0A3B1D0Z9"/>
<sequence>MRVENCKRLSRNLIFIICILQYSFLLSCGYTVHRTSGLPVKSVRITGVENHTFEPGLQDLFVNVFTEELLRSGLSSSETSDYVVSAILTDYRLDTLSIKDDLSVEYSIRIVADITIRLPDGTTREIKGIRSEFMETFVSADNIQAIQSQREVATEKAVRDLSQRIIAEMIYNTNLK</sequence>
<dbReference type="Pfam" id="PF04390">
    <property type="entry name" value="LptE"/>
    <property type="match status" value="1"/>
</dbReference>
<feature type="transmembrane region" description="Helical" evidence="1">
    <location>
        <begin position="12"/>
        <end position="32"/>
    </location>
</feature>
<dbReference type="Gene3D" id="3.30.160.150">
    <property type="entry name" value="Lipoprotein like domain"/>
    <property type="match status" value="1"/>
</dbReference>
<dbReference type="GO" id="GO:0043165">
    <property type="term" value="P:Gram-negative-bacterium-type cell outer membrane assembly"/>
    <property type="evidence" value="ECO:0007669"/>
    <property type="project" value="InterPro"/>
</dbReference>
<dbReference type="PROSITE" id="PS51257">
    <property type="entry name" value="PROKAR_LIPOPROTEIN"/>
    <property type="match status" value="1"/>
</dbReference>
<organism evidence="2">
    <name type="scientific">hydrothermal vent metagenome</name>
    <dbReference type="NCBI Taxonomy" id="652676"/>
    <lineage>
        <taxon>unclassified sequences</taxon>
        <taxon>metagenomes</taxon>
        <taxon>ecological metagenomes</taxon>
    </lineage>
</organism>
<evidence type="ECO:0008006" key="3">
    <source>
        <dbReference type="Google" id="ProtNLM"/>
    </source>
</evidence>
<protein>
    <recommendedName>
        <fullName evidence="3">LPS-assembly lipoprotein LptE</fullName>
    </recommendedName>
</protein>
<keyword evidence="1" id="KW-0812">Transmembrane</keyword>
<dbReference type="GO" id="GO:0019867">
    <property type="term" value="C:outer membrane"/>
    <property type="evidence" value="ECO:0007669"/>
    <property type="project" value="InterPro"/>
</dbReference>
<proteinExistence type="predicted"/>
<dbReference type="InterPro" id="IPR007485">
    <property type="entry name" value="LPS_assembly_LptE"/>
</dbReference>
<keyword evidence="1" id="KW-1133">Transmembrane helix</keyword>
<evidence type="ECO:0000256" key="1">
    <source>
        <dbReference type="SAM" id="Phobius"/>
    </source>
</evidence>
<dbReference type="EMBL" id="UOGH01000135">
    <property type="protein sequence ID" value="VAX29884.1"/>
    <property type="molecule type" value="Genomic_DNA"/>
</dbReference>
<accession>A0A3B1D0Z9</accession>
<evidence type="ECO:0000313" key="2">
    <source>
        <dbReference type="EMBL" id="VAX29884.1"/>
    </source>
</evidence>
<gene>
    <name evidence="2" type="ORF">MNBD_NITROSPIRAE02-1560</name>
</gene>
<reference evidence="2" key="1">
    <citation type="submission" date="2018-06" db="EMBL/GenBank/DDBJ databases">
        <authorList>
            <person name="Zhirakovskaya E."/>
        </authorList>
    </citation>
    <scope>NUCLEOTIDE SEQUENCE</scope>
</reference>
<name>A0A3B1D0Z9_9ZZZZ</name>